<dbReference type="GO" id="GO:0000151">
    <property type="term" value="C:ubiquitin ligase complex"/>
    <property type="evidence" value="ECO:0007669"/>
    <property type="project" value="TreeGrafter"/>
</dbReference>
<gene>
    <name evidence="10" type="ORF">LY90DRAFT_411219</name>
</gene>
<dbReference type="STRING" id="1754190.A0A1Y2D7V4"/>
<dbReference type="Pfam" id="PF00498">
    <property type="entry name" value="FHA"/>
    <property type="match status" value="1"/>
</dbReference>
<dbReference type="PROSITE" id="PS50089">
    <property type="entry name" value="ZF_RING_2"/>
    <property type="match status" value="1"/>
</dbReference>
<keyword evidence="11" id="KW-1185">Reference proteome</keyword>
<feature type="compositionally biased region" description="Basic and acidic residues" evidence="7">
    <location>
        <begin position="312"/>
        <end position="325"/>
    </location>
</feature>
<dbReference type="InterPro" id="IPR013083">
    <property type="entry name" value="Znf_RING/FYVE/PHD"/>
</dbReference>
<sequence length="414" mass="47103">MDEPHNHDIGDDPSNQDNKPEDHSLNIIIYPYTDPVHDSPALNFPVIRKNMVDGKLLKFGRKVNKEVINDDYFITFQSKVVSRNHAEIWYKEGQLYFRDIGSSSGTFLNKLRLSPSGKESRPYLLRSGDVIQLGIDYHGKKEDVYKCIMMKIIIQGKEADIRRKNNIERLNNAIKELISAASPNSKNTDQMSSVECCICLNTLAPYQALFLAPCTHCFHYKCVHPLLGGGIMFLCPLCRQVANLEATVSTDNLFEMGDDLVLKSKNSLYHMNKICSNNKLNSSTENNNNSNNNNNNNNNNNDNDNSNNNKNKNTDTDDNRNDNNNKMKKSLTNLNKKDKNKRSTQPFPSLKIQEQKSNENINNSNEKNKNQDPSLLNVPDSTNTTGTSSNNYKKKDKESGNIYIRIILYKLINK</sequence>
<evidence type="ECO:0000256" key="2">
    <source>
        <dbReference type="ARBA" id="ARBA00022723"/>
    </source>
</evidence>
<evidence type="ECO:0000256" key="4">
    <source>
        <dbReference type="ARBA" id="ARBA00022786"/>
    </source>
</evidence>
<evidence type="ECO:0008006" key="12">
    <source>
        <dbReference type="Google" id="ProtNLM"/>
    </source>
</evidence>
<feature type="compositionally biased region" description="Basic and acidic residues" evidence="7">
    <location>
        <begin position="1"/>
        <end position="10"/>
    </location>
</feature>
<feature type="domain" description="RING-type" evidence="9">
    <location>
        <begin position="196"/>
        <end position="239"/>
    </location>
</feature>
<evidence type="ECO:0000259" key="9">
    <source>
        <dbReference type="PROSITE" id="PS50089"/>
    </source>
</evidence>
<comment type="caution">
    <text evidence="10">The sequence shown here is derived from an EMBL/GenBank/DDBJ whole genome shotgun (WGS) entry which is preliminary data.</text>
</comment>
<dbReference type="GO" id="GO:0032153">
    <property type="term" value="C:cell division site"/>
    <property type="evidence" value="ECO:0007669"/>
    <property type="project" value="TreeGrafter"/>
</dbReference>
<keyword evidence="3 6" id="KW-0863">Zinc-finger</keyword>
<dbReference type="InterPro" id="IPR008984">
    <property type="entry name" value="SMAD_FHA_dom_sf"/>
</dbReference>
<dbReference type="SMART" id="SM00184">
    <property type="entry name" value="RING"/>
    <property type="match status" value="1"/>
</dbReference>
<proteinExistence type="predicted"/>
<evidence type="ECO:0000256" key="1">
    <source>
        <dbReference type="ARBA" id="ARBA00022679"/>
    </source>
</evidence>
<dbReference type="InterPro" id="IPR001841">
    <property type="entry name" value="Znf_RING"/>
</dbReference>
<evidence type="ECO:0000256" key="5">
    <source>
        <dbReference type="ARBA" id="ARBA00022833"/>
    </source>
</evidence>
<evidence type="ECO:0000256" key="7">
    <source>
        <dbReference type="SAM" id="MobiDB-lite"/>
    </source>
</evidence>
<evidence type="ECO:0000256" key="6">
    <source>
        <dbReference type="PROSITE-ProRule" id="PRU00175"/>
    </source>
</evidence>
<keyword evidence="4" id="KW-0833">Ubl conjugation pathway</keyword>
<dbReference type="GO" id="GO:0008270">
    <property type="term" value="F:zinc ion binding"/>
    <property type="evidence" value="ECO:0007669"/>
    <property type="project" value="UniProtKB-KW"/>
</dbReference>
<dbReference type="PROSITE" id="PS50006">
    <property type="entry name" value="FHA_DOMAIN"/>
    <property type="match status" value="1"/>
</dbReference>
<dbReference type="SUPFAM" id="SSF49879">
    <property type="entry name" value="SMAD/FHA domain"/>
    <property type="match status" value="1"/>
</dbReference>
<keyword evidence="5" id="KW-0862">Zinc</keyword>
<dbReference type="GO" id="GO:0006511">
    <property type="term" value="P:ubiquitin-dependent protein catabolic process"/>
    <property type="evidence" value="ECO:0007669"/>
    <property type="project" value="TreeGrafter"/>
</dbReference>
<dbReference type="Proteomes" id="UP000193920">
    <property type="component" value="Unassembled WGS sequence"/>
</dbReference>
<feature type="compositionally biased region" description="Low complexity" evidence="7">
    <location>
        <begin position="381"/>
        <end position="391"/>
    </location>
</feature>
<accession>A0A1Y2D7V4</accession>
<protein>
    <recommendedName>
        <fullName evidence="12">SMAD/FHA domain-containing protein</fullName>
    </recommendedName>
</protein>
<name>A0A1Y2D7V4_9FUNG</name>
<dbReference type="OrthoDB" id="687730at2759"/>
<dbReference type="PANTHER" id="PTHR15067">
    <property type="entry name" value="E3 UBIQUITIN-PROTEIN LIGASE RNF8"/>
    <property type="match status" value="1"/>
</dbReference>
<dbReference type="EMBL" id="MCOG01000078">
    <property type="protein sequence ID" value="ORY55352.1"/>
    <property type="molecule type" value="Genomic_DNA"/>
</dbReference>
<dbReference type="AlphaFoldDB" id="A0A1Y2D7V4"/>
<dbReference type="PANTHER" id="PTHR15067:SF7">
    <property type="entry name" value="E3 UBIQUITIN-PROTEIN LIGASE DMA1-RELATED"/>
    <property type="match status" value="1"/>
</dbReference>
<evidence type="ECO:0000256" key="3">
    <source>
        <dbReference type="ARBA" id="ARBA00022771"/>
    </source>
</evidence>
<evidence type="ECO:0000259" key="8">
    <source>
        <dbReference type="PROSITE" id="PS50006"/>
    </source>
</evidence>
<evidence type="ECO:0000313" key="10">
    <source>
        <dbReference type="EMBL" id="ORY55352.1"/>
    </source>
</evidence>
<evidence type="ECO:0000313" key="11">
    <source>
        <dbReference type="Proteomes" id="UP000193920"/>
    </source>
</evidence>
<feature type="region of interest" description="Disordered" evidence="7">
    <location>
        <begin position="279"/>
        <end position="395"/>
    </location>
</feature>
<dbReference type="SMART" id="SM00240">
    <property type="entry name" value="FHA"/>
    <property type="match status" value="1"/>
</dbReference>
<keyword evidence="1" id="KW-0808">Transferase</keyword>
<feature type="domain" description="FHA" evidence="8">
    <location>
        <begin position="57"/>
        <end position="113"/>
    </location>
</feature>
<feature type="region of interest" description="Disordered" evidence="7">
    <location>
        <begin position="1"/>
        <end position="22"/>
    </location>
</feature>
<keyword evidence="2" id="KW-0479">Metal-binding</keyword>
<dbReference type="SUPFAM" id="SSF57850">
    <property type="entry name" value="RING/U-box"/>
    <property type="match status" value="1"/>
</dbReference>
<dbReference type="GO" id="GO:0016567">
    <property type="term" value="P:protein ubiquitination"/>
    <property type="evidence" value="ECO:0007669"/>
    <property type="project" value="TreeGrafter"/>
</dbReference>
<dbReference type="GO" id="GO:0005829">
    <property type="term" value="C:cytosol"/>
    <property type="evidence" value="ECO:0007669"/>
    <property type="project" value="TreeGrafter"/>
</dbReference>
<dbReference type="Gene3D" id="3.30.40.10">
    <property type="entry name" value="Zinc/RING finger domain, C3HC4 (zinc finger)"/>
    <property type="match status" value="1"/>
</dbReference>
<dbReference type="Pfam" id="PF17123">
    <property type="entry name" value="zf-RING_11"/>
    <property type="match status" value="1"/>
</dbReference>
<dbReference type="InterPro" id="IPR000253">
    <property type="entry name" value="FHA_dom"/>
</dbReference>
<reference evidence="10 11" key="1">
    <citation type="submission" date="2016-08" db="EMBL/GenBank/DDBJ databases">
        <title>A Parts List for Fungal Cellulosomes Revealed by Comparative Genomics.</title>
        <authorList>
            <consortium name="DOE Joint Genome Institute"/>
            <person name="Haitjema C.H."/>
            <person name="Gilmore S.P."/>
            <person name="Henske J.K."/>
            <person name="Solomon K.V."/>
            <person name="De Groot R."/>
            <person name="Kuo A."/>
            <person name="Mondo S.J."/>
            <person name="Salamov A.A."/>
            <person name="Labutti K."/>
            <person name="Zhao Z."/>
            <person name="Chiniquy J."/>
            <person name="Barry K."/>
            <person name="Brewer H.M."/>
            <person name="Purvine S.O."/>
            <person name="Wright A.T."/>
            <person name="Boxma B."/>
            <person name="Van Alen T."/>
            <person name="Hackstein J.H."/>
            <person name="Baker S.E."/>
            <person name="Grigoriev I.V."/>
            <person name="O'Malley M.A."/>
        </authorList>
    </citation>
    <scope>NUCLEOTIDE SEQUENCE [LARGE SCALE GENOMIC DNA]</scope>
    <source>
        <strain evidence="10 11">G1</strain>
    </source>
</reference>
<organism evidence="10 11">
    <name type="scientific">Neocallimastix californiae</name>
    <dbReference type="NCBI Taxonomy" id="1754190"/>
    <lineage>
        <taxon>Eukaryota</taxon>
        <taxon>Fungi</taxon>
        <taxon>Fungi incertae sedis</taxon>
        <taxon>Chytridiomycota</taxon>
        <taxon>Chytridiomycota incertae sedis</taxon>
        <taxon>Neocallimastigomycetes</taxon>
        <taxon>Neocallimastigales</taxon>
        <taxon>Neocallimastigaceae</taxon>
        <taxon>Neocallimastix</taxon>
    </lineage>
</organism>
<feature type="compositionally biased region" description="Low complexity" evidence="7">
    <location>
        <begin position="279"/>
        <end position="311"/>
    </location>
</feature>
<dbReference type="Gene3D" id="2.60.200.20">
    <property type="match status" value="1"/>
</dbReference>
<dbReference type="GO" id="GO:0061630">
    <property type="term" value="F:ubiquitin protein ligase activity"/>
    <property type="evidence" value="ECO:0007669"/>
    <property type="project" value="TreeGrafter"/>
</dbReference>